<dbReference type="PROSITE" id="PS00027">
    <property type="entry name" value="HOMEOBOX_1"/>
    <property type="match status" value="1"/>
</dbReference>
<dbReference type="PANTHER" id="PTHR24329">
    <property type="entry name" value="HOMEOBOX PROTEIN ARISTALESS"/>
    <property type="match status" value="1"/>
</dbReference>
<evidence type="ECO:0000256" key="4">
    <source>
        <dbReference type="ARBA" id="ARBA00023242"/>
    </source>
</evidence>
<dbReference type="GO" id="GO:0000977">
    <property type="term" value="F:RNA polymerase II transcription regulatory region sequence-specific DNA binding"/>
    <property type="evidence" value="ECO:0007669"/>
    <property type="project" value="TreeGrafter"/>
</dbReference>
<dbReference type="GO" id="GO:0000981">
    <property type="term" value="F:DNA-binding transcription factor activity, RNA polymerase II-specific"/>
    <property type="evidence" value="ECO:0007669"/>
    <property type="project" value="InterPro"/>
</dbReference>
<dbReference type="Pfam" id="PF00046">
    <property type="entry name" value="Homeodomain"/>
    <property type="match status" value="1"/>
</dbReference>
<reference evidence="10" key="1">
    <citation type="submission" date="2025-08" db="UniProtKB">
        <authorList>
            <consortium name="RefSeq"/>
        </authorList>
    </citation>
    <scope>IDENTIFICATION</scope>
    <source>
        <tissue evidence="10">Entire body</tissue>
    </source>
</reference>
<dbReference type="SUPFAM" id="SSF46689">
    <property type="entry name" value="Homeodomain-like"/>
    <property type="match status" value="1"/>
</dbReference>
<organism evidence="9 10">
    <name type="scientific">Agrilus planipennis</name>
    <name type="common">Emerald ash borer</name>
    <name type="synonym">Agrilus marcopoli</name>
    <dbReference type="NCBI Taxonomy" id="224129"/>
    <lineage>
        <taxon>Eukaryota</taxon>
        <taxon>Metazoa</taxon>
        <taxon>Ecdysozoa</taxon>
        <taxon>Arthropoda</taxon>
        <taxon>Hexapoda</taxon>
        <taxon>Insecta</taxon>
        <taxon>Pterygota</taxon>
        <taxon>Neoptera</taxon>
        <taxon>Endopterygota</taxon>
        <taxon>Coleoptera</taxon>
        <taxon>Polyphaga</taxon>
        <taxon>Elateriformia</taxon>
        <taxon>Buprestoidea</taxon>
        <taxon>Buprestidae</taxon>
        <taxon>Agrilinae</taxon>
        <taxon>Agrilus</taxon>
    </lineage>
</organism>
<dbReference type="PROSITE" id="PS50071">
    <property type="entry name" value="HOMEOBOX_2"/>
    <property type="match status" value="1"/>
</dbReference>
<evidence type="ECO:0000256" key="5">
    <source>
        <dbReference type="PROSITE-ProRule" id="PRU00108"/>
    </source>
</evidence>
<evidence type="ECO:0000313" key="9">
    <source>
        <dbReference type="Proteomes" id="UP000192223"/>
    </source>
</evidence>
<comment type="subcellular location">
    <subcellularLocation>
        <location evidence="1 5 6">Nucleus</location>
    </subcellularLocation>
</comment>
<dbReference type="InterPro" id="IPR001356">
    <property type="entry name" value="HD"/>
</dbReference>
<dbReference type="GeneID" id="108740676"/>
<keyword evidence="9" id="KW-1185">Reference proteome</keyword>
<evidence type="ECO:0000256" key="6">
    <source>
        <dbReference type="RuleBase" id="RU000682"/>
    </source>
</evidence>
<dbReference type="InterPro" id="IPR050649">
    <property type="entry name" value="Paired_Homeobox_TFs"/>
</dbReference>
<evidence type="ECO:0000256" key="3">
    <source>
        <dbReference type="ARBA" id="ARBA00023155"/>
    </source>
</evidence>
<dbReference type="Proteomes" id="UP000192223">
    <property type="component" value="Unplaced"/>
</dbReference>
<dbReference type="STRING" id="224129.A0A1W4XCQ0"/>
<feature type="region of interest" description="Disordered" evidence="7">
    <location>
        <begin position="1"/>
        <end position="30"/>
    </location>
</feature>
<feature type="DNA-binding region" description="Homeobox" evidence="5">
    <location>
        <begin position="141"/>
        <end position="200"/>
    </location>
</feature>
<dbReference type="CDD" id="cd00086">
    <property type="entry name" value="homeodomain"/>
    <property type="match status" value="1"/>
</dbReference>
<dbReference type="FunFam" id="1.10.10.60:FF:000252">
    <property type="entry name" value="Retinal homeobox protein Rx-B"/>
    <property type="match status" value="1"/>
</dbReference>
<evidence type="ECO:0000256" key="7">
    <source>
        <dbReference type="SAM" id="MobiDB-lite"/>
    </source>
</evidence>
<name>A0A1W4XCQ0_AGRPL</name>
<feature type="domain" description="Homeobox" evidence="8">
    <location>
        <begin position="139"/>
        <end position="199"/>
    </location>
</feature>
<proteinExistence type="predicted"/>
<dbReference type="Gene3D" id="1.10.10.60">
    <property type="entry name" value="Homeodomain-like"/>
    <property type="match status" value="1"/>
</dbReference>
<evidence type="ECO:0000256" key="2">
    <source>
        <dbReference type="ARBA" id="ARBA00023125"/>
    </source>
</evidence>
<dbReference type="OrthoDB" id="6159439at2759"/>
<evidence type="ECO:0000313" key="10">
    <source>
        <dbReference type="RefSeq" id="XP_018330582.1"/>
    </source>
</evidence>
<evidence type="ECO:0000259" key="8">
    <source>
        <dbReference type="PROSITE" id="PS50071"/>
    </source>
</evidence>
<evidence type="ECO:0000256" key="1">
    <source>
        <dbReference type="ARBA" id="ARBA00004123"/>
    </source>
</evidence>
<gene>
    <name evidence="10" type="primary">LOC108740676</name>
</gene>
<dbReference type="RefSeq" id="XP_018330582.1">
    <property type="nucleotide sequence ID" value="XM_018475080.2"/>
</dbReference>
<dbReference type="AlphaFoldDB" id="A0A1W4XCQ0"/>
<dbReference type="SMART" id="SM00389">
    <property type="entry name" value="HOX"/>
    <property type="match status" value="1"/>
</dbReference>
<dbReference type="InterPro" id="IPR017970">
    <property type="entry name" value="Homeobox_CS"/>
</dbReference>
<feature type="compositionally biased region" description="Low complexity" evidence="7">
    <location>
        <begin position="15"/>
        <end position="29"/>
    </location>
</feature>
<sequence>MDSGPFEDPSFGNYSNQPLPSLSSTLLQNKHGDNLNTHSIQMMLGLQEQQDMFGGMNSSLDYKGQTSKMDNSPMQHDLGLFHHGMESVNNNESNGNKRKNDDIIILRSQQSMPSSEIPSSTSNTTQKKNEKKKGETNGVKKKKTRTTFTAFQLEELERAFERAPYPDVFAREELALKLNLSESRVQVWFQNRRAKWRKREPPRKTGYIASNSPNSNIASNFNNPLNSFTQNNPSLGTTTSVDSWSYPSTYELGPHLNLINSPSAPYSGFGSPQNGYSYMLNTHDGQLFSAPMRSHEYGAPLANQSPPISREYSMLQTHSPTGEENSMGAKIEYVEHTLSGSPERYSNMSPKYESELIQEVKPNTNYDSRVKEIKTENGNSYVTLPPFLN</sequence>
<protein>
    <submittedName>
        <fullName evidence="10">Retinal homeobox protein Rax</fullName>
    </submittedName>
</protein>
<keyword evidence="4 5" id="KW-0539">Nucleus</keyword>
<dbReference type="KEGG" id="apln:108740676"/>
<keyword evidence="3 5" id="KW-0371">Homeobox</keyword>
<accession>A0A1W4XCQ0</accession>
<dbReference type="PANTHER" id="PTHR24329:SF543">
    <property type="entry name" value="FI01017P-RELATED"/>
    <property type="match status" value="1"/>
</dbReference>
<dbReference type="InParanoid" id="A0A1W4XCQ0"/>
<dbReference type="GO" id="GO:0005634">
    <property type="term" value="C:nucleus"/>
    <property type="evidence" value="ECO:0007669"/>
    <property type="project" value="UniProtKB-SubCell"/>
</dbReference>
<dbReference type="InterPro" id="IPR009057">
    <property type="entry name" value="Homeodomain-like_sf"/>
</dbReference>
<feature type="compositionally biased region" description="Low complexity" evidence="7">
    <location>
        <begin position="108"/>
        <end position="122"/>
    </location>
</feature>
<keyword evidence="2 5" id="KW-0238">DNA-binding</keyword>
<feature type="region of interest" description="Disordered" evidence="7">
    <location>
        <begin position="108"/>
        <end position="143"/>
    </location>
</feature>